<organism evidence="1 2">
    <name type="scientific">Gordonia westfalica</name>
    <dbReference type="NCBI Taxonomy" id="158898"/>
    <lineage>
        <taxon>Bacteria</taxon>
        <taxon>Bacillati</taxon>
        <taxon>Actinomycetota</taxon>
        <taxon>Actinomycetes</taxon>
        <taxon>Mycobacteriales</taxon>
        <taxon>Gordoniaceae</taxon>
        <taxon>Gordonia</taxon>
    </lineage>
</organism>
<name>A0A1H2JPS3_9ACTN</name>
<reference evidence="1 2" key="1">
    <citation type="submission" date="2016-10" db="EMBL/GenBank/DDBJ databases">
        <authorList>
            <person name="de Groot N.N."/>
        </authorList>
    </citation>
    <scope>NUCLEOTIDE SEQUENCE [LARGE SCALE GENOMIC DNA]</scope>
    <source>
        <strain evidence="1 2">DSM 44215</strain>
    </source>
</reference>
<evidence type="ECO:0000313" key="2">
    <source>
        <dbReference type="Proteomes" id="UP000183180"/>
    </source>
</evidence>
<dbReference type="EMBL" id="FNLM01000034">
    <property type="protein sequence ID" value="SDU58035.1"/>
    <property type="molecule type" value="Genomic_DNA"/>
</dbReference>
<dbReference type="AlphaFoldDB" id="A0A1H2JPS3"/>
<accession>A0A1H2JPS3</accession>
<gene>
    <name evidence="1" type="ORF">SAMN04488548_1342333</name>
</gene>
<evidence type="ECO:0000313" key="1">
    <source>
        <dbReference type="EMBL" id="SDU58035.1"/>
    </source>
</evidence>
<proteinExistence type="predicted"/>
<protein>
    <submittedName>
        <fullName evidence="1">Uncharacterized protein</fullName>
    </submittedName>
</protein>
<dbReference type="Proteomes" id="UP000183180">
    <property type="component" value="Unassembled WGS sequence"/>
</dbReference>
<sequence length="60" mass="6682">MRGVDRRLVEADPYGTSDHRYSGYLCSGYLCSGYLYSGYLYLGLLNTGISMLIGIRSSDM</sequence>